<organism evidence="14">
    <name type="scientific">Corydalus cornutus</name>
    <name type="common">Eastern dobsonfly</name>
    <name type="synonym">Corydalus cognatus</name>
    <dbReference type="NCBI Taxonomy" id="559164"/>
    <lineage>
        <taxon>Eukaryota</taxon>
        <taxon>Metazoa</taxon>
        <taxon>Ecdysozoa</taxon>
        <taxon>Arthropoda</taxon>
        <taxon>Hexapoda</taxon>
        <taxon>Insecta</taxon>
        <taxon>Pterygota</taxon>
        <taxon>Neoptera</taxon>
        <taxon>Endopterygota</taxon>
        <taxon>Megaloptera</taxon>
        <taxon>Corydalidae</taxon>
        <taxon>Corydalinae</taxon>
        <taxon>Corydalus</taxon>
    </lineage>
</organism>
<evidence type="ECO:0000256" key="10">
    <source>
        <dbReference type="ARBA" id="ARBA00023128"/>
    </source>
</evidence>
<evidence type="ECO:0000256" key="9">
    <source>
        <dbReference type="ARBA" id="ARBA00023065"/>
    </source>
</evidence>
<reference evidence="14" key="1">
    <citation type="journal article" date="2009" name="Genome">
        <title>Insect mitochondrial genomics 3: the complete mitochondrial genome sequences of representatives from two neuropteroid orders: a dobsonfly (order Megaloptera) and a giant lacewing and an owlfly (order Neuroptera).</title>
        <authorList>
            <person name="Beckenbach A.T."/>
            <person name="Stewart J.B."/>
        </authorList>
    </citation>
    <scope>NUCLEOTIDE SEQUENCE</scope>
</reference>
<keyword evidence="5 12" id="KW-0138">CF(0)</keyword>
<comment type="subunit">
    <text evidence="3">F-type ATPases have 2 components, CF(1) - the catalytic core - and CF(0) - the membrane proton channel.</text>
</comment>
<keyword evidence="9 12" id="KW-0406">Ion transport</keyword>
<keyword evidence="6 12" id="KW-0812">Transmembrane</keyword>
<feature type="transmembrane region" description="Helical" evidence="13">
    <location>
        <begin position="7"/>
        <end position="30"/>
    </location>
</feature>
<dbReference type="EMBL" id="FJ171323">
    <property type="protein sequence ID" value="ACH89978.1"/>
    <property type="molecule type" value="Genomic_DNA"/>
</dbReference>
<keyword evidence="7 12" id="KW-0375">Hydrogen ion transport</keyword>
<evidence type="ECO:0000256" key="11">
    <source>
        <dbReference type="ARBA" id="ARBA00023136"/>
    </source>
</evidence>
<evidence type="ECO:0000313" key="14">
    <source>
        <dbReference type="EMBL" id="ACH89978.1"/>
    </source>
</evidence>
<keyword evidence="4 12" id="KW-0813">Transport</keyword>
<dbReference type="GO" id="GO:0015986">
    <property type="term" value="P:proton motive force-driven ATP synthesis"/>
    <property type="evidence" value="ECO:0007669"/>
    <property type="project" value="InterPro"/>
</dbReference>
<dbReference type="GeneID" id="6921926"/>
<protein>
    <recommendedName>
        <fullName evidence="12">ATP synthase complex subunit 8</fullName>
    </recommendedName>
</protein>
<evidence type="ECO:0000256" key="4">
    <source>
        <dbReference type="ARBA" id="ARBA00022448"/>
    </source>
</evidence>
<proteinExistence type="inferred from homology"/>
<evidence type="ECO:0000256" key="2">
    <source>
        <dbReference type="ARBA" id="ARBA00008892"/>
    </source>
</evidence>
<dbReference type="InterPro" id="IPR001421">
    <property type="entry name" value="ATP8_metazoa"/>
</dbReference>
<evidence type="ECO:0000256" key="1">
    <source>
        <dbReference type="ARBA" id="ARBA00004304"/>
    </source>
</evidence>
<geneLocation type="mitochondrion" evidence="14"/>
<keyword evidence="10 12" id="KW-0496">Mitochondrion</keyword>
<evidence type="ECO:0000256" key="5">
    <source>
        <dbReference type="ARBA" id="ARBA00022547"/>
    </source>
</evidence>
<dbReference type="GO" id="GO:0031966">
    <property type="term" value="C:mitochondrial membrane"/>
    <property type="evidence" value="ECO:0007669"/>
    <property type="project" value="UniProtKB-SubCell"/>
</dbReference>
<dbReference type="CTD" id="4509"/>
<evidence type="ECO:0000256" key="6">
    <source>
        <dbReference type="ARBA" id="ARBA00022692"/>
    </source>
</evidence>
<dbReference type="GO" id="GO:0015078">
    <property type="term" value="F:proton transmembrane transporter activity"/>
    <property type="evidence" value="ECO:0007669"/>
    <property type="project" value="InterPro"/>
</dbReference>
<name>B5U4C6_CORCG</name>
<accession>B5U4C6</accession>
<comment type="subcellular location">
    <subcellularLocation>
        <location evidence="1 12">Mitochondrion membrane</location>
        <topology evidence="1 12">Single-pass membrane protein</topology>
    </subcellularLocation>
</comment>
<evidence type="ECO:0000256" key="7">
    <source>
        <dbReference type="ARBA" id="ARBA00022781"/>
    </source>
</evidence>
<keyword evidence="11 13" id="KW-0472">Membrane</keyword>
<evidence type="ECO:0000256" key="3">
    <source>
        <dbReference type="ARBA" id="ARBA00011291"/>
    </source>
</evidence>
<keyword evidence="8 13" id="KW-1133">Transmembrane helix</keyword>
<comment type="similarity">
    <text evidence="2 12">Belongs to the ATPase protein 8 family.</text>
</comment>
<dbReference type="Pfam" id="PF00895">
    <property type="entry name" value="ATP-synt_8"/>
    <property type="match status" value="1"/>
</dbReference>
<dbReference type="AlphaFoldDB" id="B5U4C6"/>
<evidence type="ECO:0000256" key="8">
    <source>
        <dbReference type="ARBA" id="ARBA00022989"/>
    </source>
</evidence>
<evidence type="ECO:0000256" key="12">
    <source>
        <dbReference type="RuleBase" id="RU003661"/>
    </source>
</evidence>
<gene>
    <name evidence="14" type="primary">ATP8</name>
</gene>
<dbReference type="RefSeq" id="YP_002229129.1">
    <property type="nucleotide sequence ID" value="NC_011276.1"/>
</dbReference>
<evidence type="ECO:0000256" key="13">
    <source>
        <dbReference type="SAM" id="Phobius"/>
    </source>
</evidence>
<sequence>MPQMAPINWLLLFILFSMILILFNIMNYFITMPASPELTLKNFKKNNFNWKW</sequence>
<dbReference type="GO" id="GO:0045259">
    <property type="term" value="C:proton-transporting ATP synthase complex"/>
    <property type="evidence" value="ECO:0007669"/>
    <property type="project" value="UniProtKB-KW"/>
</dbReference>